<dbReference type="STRING" id="1524460.IX84_18190"/>
<keyword evidence="2" id="KW-0472">Membrane</keyword>
<accession>A0A098S582</accession>
<evidence type="ECO:0000256" key="1">
    <source>
        <dbReference type="SAM" id="MobiDB-lite"/>
    </source>
</evidence>
<keyword evidence="2" id="KW-0812">Transmembrane</keyword>
<dbReference type="EMBL" id="JPOS01000039">
    <property type="protein sequence ID" value="KGE86968.1"/>
    <property type="molecule type" value="Genomic_DNA"/>
</dbReference>
<sequence>METFDQRGGLNDKLGRHKSTDIPANLSWEQMGPNIRAGLEQKKRRRLLFWWWLPVGTLVMLVIGYFSLFGGTTELGYFPVPGYLAGENSAIAETATKVPEEMPVAKDMGTLSPMNNPKVKADTNIPVASPGSTEIKATEPSKSQAASTTSGPSNEIKDSGVASTEKIRNNLSEPELLSQIEVLPPQAVISLDSTTPYPEVQKMQAVRDPWIVEAGMGVAFNLNPDIYSAKLPNTTIDPLSGLAASLRIGYALPQRPYTLWAGIDLEELVQRERLQEAFPVQLYQPNTVDTIFRNTITGEEFTSTTDSIPGIRRVNIQQHSTFRSWLIPVLIGRTWSAGGWRLEGRAGIDLGLSSWQSGGYLTDGYELVNTNTQYQAGWAVRLEGQVLLPPVRFGRLFVRGGYRRSLSQQEGLVQSRLFRPEAMGLTMGWRVEW</sequence>
<dbReference type="OrthoDB" id="9817960at2"/>
<reference evidence="3 4" key="1">
    <citation type="journal article" date="2014" name="Int. J. Syst. Evol. Microbiol.">
        <title>Phaeodactylibacter xiamenensis gen. nov., sp. nov., a member of the family Saprospiraceae isolated from the marine alga Phaeodactylum tricornutum.</title>
        <authorList>
            <person name="Chen Z.Jr."/>
            <person name="Lei X."/>
            <person name="Lai Q."/>
            <person name="Li Y."/>
            <person name="Zhang B."/>
            <person name="Zhang J."/>
            <person name="Zhang H."/>
            <person name="Yang L."/>
            <person name="Zheng W."/>
            <person name="Tian Y."/>
            <person name="Yu Z."/>
            <person name="Xu H.Jr."/>
            <person name="Zheng T."/>
        </authorList>
    </citation>
    <scope>NUCLEOTIDE SEQUENCE [LARGE SCALE GENOMIC DNA]</scope>
    <source>
        <strain evidence="3 4">KD52</strain>
    </source>
</reference>
<feature type="region of interest" description="Disordered" evidence="1">
    <location>
        <begin position="108"/>
        <end position="164"/>
    </location>
</feature>
<evidence type="ECO:0000256" key="2">
    <source>
        <dbReference type="SAM" id="Phobius"/>
    </source>
</evidence>
<proteinExistence type="predicted"/>
<feature type="compositionally biased region" description="Polar residues" evidence="1">
    <location>
        <begin position="140"/>
        <end position="153"/>
    </location>
</feature>
<keyword evidence="4" id="KW-1185">Reference proteome</keyword>
<protein>
    <recommendedName>
        <fullName evidence="5">Outer membrane protein beta-barrel domain-containing protein</fullName>
    </recommendedName>
</protein>
<comment type="caution">
    <text evidence="3">The sequence shown here is derived from an EMBL/GenBank/DDBJ whole genome shotgun (WGS) entry which is preliminary data.</text>
</comment>
<dbReference type="RefSeq" id="WP_044223578.1">
    <property type="nucleotide sequence ID" value="NZ_JBKAGJ010000008.1"/>
</dbReference>
<dbReference type="AlphaFoldDB" id="A0A098S582"/>
<evidence type="ECO:0000313" key="3">
    <source>
        <dbReference type="EMBL" id="KGE86968.1"/>
    </source>
</evidence>
<dbReference type="Proteomes" id="UP000029736">
    <property type="component" value="Unassembled WGS sequence"/>
</dbReference>
<name>A0A098S582_9BACT</name>
<gene>
    <name evidence="3" type="ORF">IX84_18190</name>
</gene>
<evidence type="ECO:0008006" key="5">
    <source>
        <dbReference type="Google" id="ProtNLM"/>
    </source>
</evidence>
<evidence type="ECO:0000313" key="4">
    <source>
        <dbReference type="Proteomes" id="UP000029736"/>
    </source>
</evidence>
<keyword evidence="2" id="KW-1133">Transmembrane helix</keyword>
<organism evidence="3 4">
    <name type="scientific">Phaeodactylibacter xiamenensis</name>
    <dbReference type="NCBI Taxonomy" id="1524460"/>
    <lineage>
        <taxon>Bacteria</taxon>
        <taxon>Pseudomonadati</taxon>
        <taxon>Bacteroidota</taxon>
        <taxon>Saprospiria</taxon>
        <taxon>Saprospirales</taxon>
        <taxon>Haliscomenobacteraceae</taxon>
        <taxon>Phaeodactylibacter</taxon>
    </lineage>
</organism>
<feature type="transmembrane region" description="Helical" evidence="2">
    <location>
        <begin position="48"/>
        <end position="68"/>
    </location>
</feature>